<evidence type="ECO:0000313" key="2">
    <source>
        <dbReference type="EMBL" id="AZA16077.1"/>
    </source>
</evidence>
<accession>A0A1L3JPA8</accession>
<keyword evidence="1" id="KW-1133">Transmembrane helix</keyword>
<gene>
    <name evidence="2" type="ORF">DQL93_05645</name>
    <name evidence="3" type="ORF">LOB85_07210</name>
</gene>
<feature type="transmembrane region" description="Helical" evidence="1">
    <location>
        <begin position="263"/>
        <end position="286"/>
    </location>
</feature>
<protein>
    <recommendedName>
        <fullName evidence="5">MacB-like periplasmic core domain-containing protein</fullName>
    </recommendedName>
</protein>
<dbReference type="OrthoDB" id="2317714at2"/>
<reference evidence="3 4" key="2">
    <citation type="submission" date="2021-12" db="EMBL/GenBank/DDBJ databases">
        <title>Antimicrobial susceptibility of Lactobacillus delbrueckii subsp. lactis obtained from milk products and other habitats.</title>
        <authorList>
            <person name="Shani N."/>
        </authorList>
    </citation>
    <scope>NUCLEOTIDE SEQUENCE [LARGE SCALE GENOMIC DNA]</scope>
    <source>
        <strain evidence="3 4">FAM 21755</strain>
    </source>
</reference>
<dbReference type="RefSeq" id="WP_003615224.1">
    <property type="nucleotide sequence ID" value="NZ_BJLK01000017.1"/>
</dbReference>
<keyword evidence="1" id="KW-0472">Membrane</keyword>
<dbReference type="EMBL" id="CP031023">
    <property type="protein sequence ID" value="AZA16077.1"/>
    <property type="molecule type" value="Genomic_DNA"/>
</dbReference>
<name>A0A1L3JPA8_LACDL</name>
<evidence type="ECO:0008006" key="5">
    <source>
        <dbReference type="Google" id="ProtNLM"/>
    </source>
</evidence>
<evidence type="ECO:0000313" key="4">
    <source>
        <dbReference type="Proteomes" id="UP001200334"/>
    </source>
</evidence>
<keyword evidence="1" id="KW-0812">Transmembrane</keyword>
<reference evidence="2" key="1">
    <citation type="submission" date="2018-07" db="EMBL/GenBank/DDBJ databases">
        <authorList>
            <person name="Somerville V."/>
        </authorList>
    </citation>
    <scope>NUCLEOTIDE SEQUENCE</scope>
    <source>
        <strain evidence="2">NWC_2_2</strain>
    </source>
</reference>
<proteinExistence type="predicted"/>
<evidence type="ECO:0000313" key="3">
    <source>
        <dbReference type="EMBL" id="MCD5563893.1"/>
    </source>
</evidence>
<feature type="transmembrane region" description="Helical" evidence="1">
    <location>
        <begin position="292"/>
        <end position="316"/>
    </location>
</feature>
<feature type="transmembrane region" description="Helical" evidence="1">
    <location>
        <begin position="220"/>
        <end position="242"/>
    </location>
</feature>
<organism evidence="2">
    <name type="scientific">Lactobacillus delbrueckii subsp. lactis</name>
    <dbReference type="NCBI Taxonomy" id="29397"/>
    <lineage>
        <taxon>Bacteria</taxon>
        <taxon>Bacillati</taxon>
        <taxon>Bacillota</taxon>
        <taxon>Bacilli</taxon>
        <taxon>Lactobacillales</taxon>
        <taxon>Lactobacillaceae</taxon>
        <taxon>Lactobacillus</taxon>
    </lineage>
</organism>
<sequence length="324" mass="36878">MKRYKLFVILSTFFLFIMIGIVYSNMQSQLADQILQAQGMSMEARIVKPKKTMTIASFLKWIKKEFPKESIQMQFKSKEDKNQVLIWSQNRDLNYFPVSSGRFFSEDDFKGQVTIAAVSPSSAAAQIKTQGNTYLIANGQYYSVVGSLKAVPYQSSKAYYLTTGVKQETGQSRINHFTLYVDASSQTIGKIASHLKSETYWPDFVKRGRQRRLTLLMPEALLILFLLGVGVLLMGLIAWLTWKETDLSHVKGDLLPNLLLNRSGRFIVFMVLEAFASYFLLVWKAYYSNQSILGLLLLGTVVVELAVYVGMMVYMYRKGKQADD</sequence>
<dbReference type="EMBL" id="JAJNUY010000032">
    <property type="protein sequence ID" value="MCD5563893.1"/>
    <property type="molecule type" value="Genomic_DNA"/>
</dbReference>
<dbReference type="AlphaFoldDB" id="A0A1L3JPA8"/>
<dbReference type="Proteomes" id="UP001200334">
    <property type="component" value="Unassembled WGS sequence"/>
</dbReference>
<evidence type="ECO:0000256" key="1">
    <source>
        <dbReference type="SAM" id="Phobius"/>
    </source>
</evidence>